<evidence type="ECO:0000313" key="1">
    <source>
        <dbReference type="EMBL" id="KAF5699399.1"/>
    </source>
</evidence>
<dbReference type="Proteomes" id="UP000544331">
    <property type="component" value="Unassembled WGS sequence"/>
</dbReference>
<evidence type="ECO:0000313" key="2">
    <source>
        <dbReference type="Proteomes" id="UP000544331"/>
    </source>
</evidence>
<comment type="caution">
    <text evidence="1">The sequence shown here is derived from an EMBL/GenBank/DDBJ whole genome shotgun (WGS) entry which is preliminary data.</text>
</comment>
<gene>
    <name evidence="1" type="ORF">FMUND_14774</name>
</gene>
<dbReference type="AlphaFoldDB" id="A0A8H5XSZ3"/>
<sequence length="292" mass="34174">MAERPPKPPLIKLQGTGARACMHPDLLGHWKQLLNRRLAWIRHHRQNPHVNPKVDTNKLISGVDGLPTCENLPPEPDAFEPVPYCEKDFNTVEMRMLFEPANRAWAGEHVAPRRFIDRVTRILQEKPATTHFAWMRVFEWLYTLDLNRELKTLDLMDQIMEARRMYARDVAQLKHFAQNPHTITQRRDSLCIKTMCRLIGLDVDESQGFDWLYKPFHHLQLKCREEWIRNIILPAHEALVAHQPDQRASIAVYVGERVKALLEADHNVTLYQQLDDQLLDMMNEVRNAVPPL</sequence>
<dbReference type="OrthoDB" id="5002395at2759"/>
<proteinExistence type="predicted"/>
<accession>A0A8H5XSZ3</accession>
<name>A0A8H5XSZ3_9HYPO</name>
<dbReference type="EMBL" id="JAAOAN010000816">
    <property type="protein sequence ID" value="KAF5699399.1"/>
    <property type="molecule type" value="Genomic_DNA"/>
</dbReference>
<reference evidence="1 2" key="1">
    <citation type="submission" date="2020-05" db="EMBL/GenBank/DDBJ databases">
        <title>Identification and distribution of gene clusters putatively required for synthesis of sphingolipid metabolism inhibitors in phylogenetically diverse species of the filamentous fungus Fusarium.</title>
        <authorList>
            <person name="Kim H.-S."/>
            <person name="Busman M."/>
            <person name="Brown D.W."/>
            <person name="Divon H."/>
            <person name="Uhlig S."/>
            <person name="Proctor R.H."/>
        </authorList>
    </citation>
    <scope>NUCLEOTIDE SEQUENCE [LARGE SCALE GENOMIC DNA]</scope>
    <source>
        <strain evidence="1 2">NRRL 66235</strain>
    </source>
</reference>
<protein>
    <submittedName>
        <fullName evidence="1">Uncharacterized protein</fullName>
    </submittedName>
</protein>
<keyword evidence="2" id="KW-1185">Reference proteome</keyword>
<organism evidence="1 2">
    <name type="scientific">Fusarium mundagurra</name>
    <dbReference type="NCBI Taxonomy" id="1567541"/>
    <lineage>
        <taxon>Eukaryota</taxon>
        <taxon>Fungi</taxon>
        <taxon>Dikarya</taxon>
        <taxon>Ascomycota</taxon>
        <taxon>Pezizomycotina</taxon>
        <taxon>Sordariomycetes</taxon>
        <taxon>Hypocreomycetidae</taxon>
        <taxon>Hypocreales</taxon>
        <taxon>Nectriaceae</taxon>
        <taxon>Fusarium</taxon>
        <taxon>Fusarium fujikuroi species complex</taxon>
    </lineage>
</organism>